<sequence length="77" mass="8744">MPTIRIQLDTDRATAKKAMRLHRDGKIHHESREAARDAVHRQGRIPAAEPVFVGVTNGEPKKLLYDVEVHLDTEGHR</sequence>
<comment type="caution">
    <text evidence="1">The sequence shown here is derived from an EMBL/GenBank/DDBJ whole genome shotgun (WGS) entry which is preliminary data.</text>
</comment>
<dbReference type="Proteomes" id="UP000604117">
    <property type="component" value="Unassembled WGS sequence"/>
</dbReference>
<accession>A0ABQ4CWZ3</accession>
<name>A0ABQ4CWZ3_9ACTN</name>
<evidence type="ECO:0000313" key="2">
    <source>
        <dbReference type="Proteomes" id="UP000604117"/>
    </source>
</evidence>
<dbReference type="RefSeq" id="WP_203716637.1">
    <property type="nucleotide sequence ID" value="NZ_BONE01000048.1"/>
</dbReference>
<protein>
    <submittedName>
        <fullName evidence="1">Uncharacterized protein</fullName>
    </submittedName>
</protein>
<reference evidence="1 2" key="1">
    <citation type="submission" date="2021-01" db="EMBL/GenBank/DDBJ databases">
        <title>Whole genome shotgun sequence of Asanoa siamensis NBRC 107932.</title>
        <authorList>
            <person name="Komaki H."/>
            <person name="Tamura T."/>
        </authorList>
    </citation>
    <scope>NUCLEOTIDE SEQUENCE [LARGE SCALE GENOMIC DNA]</scope>
    <source>
        <strain evidence="1 2">NBRC 107932</strain>
    </source>
</reference>
<proteinExistence type="predicted"/>
<gene>
    <name evidence="1" type="ORF">Asi02nite_53190</name>
</gene>
<evidence type="ECO:0000313" key="1">
    <source>
        <dbReference type="EMBL" id="GIF75801.1"/>
    </source>
</evidence>
<organism evidence="1 2">
    <name type="scientific">Asanoa siamensis</name>
    <dbReference type="NCBI Taxonomy" id="926357"/>
    <lineage>
        <taxon>Bacteria</taxon>
        <taxon>Bacillati</taxon>
        <taxon>Actinomycetota</taxon>
        <taxon>Actinomycetes</taxon>
        <taxon>Micromonosporales</taxon>
        <taxon>Micromonosporaceae</taxon>
        <taxon>Asanoa</taxon>
    </lineage>
</organism>
<dbReference type="EMBL" id="BONE01000048">
    <property type="protein sequence ID" value="GIF75801.1"/>
    <property type="molecule type" value="Genomic_DNA"/>
</dbReference>
<keyword evidence="2" id="KW-1185">Reference proteome</keyword>